<evidence type="ECO:0000256" key="1">
    <source>
        <dbReference type="ARBA" id="ARBA00004196"/>
    </source>
</evidence>
<feature type="signal peptide" evidence="4">
    <location>
        <begin position="1"/>
        <end position="25"/>
    </location>
</feature>
<feature type="compositionally biased region" description="Polar residues" evidence="2">
    <location>
        <begin position="1743"/>
        <end position="1757"/>
    </location>
</feature>
<dbReference type="InterPro" id="IPR003343">
    <property type="entry name" value="Big_2"/>
</dbReference>
<accession>A0AAP4BBP5</accession>
<protein>
    <submittedName>
        <fullName evidence="6">InlB B-repeat-containing protein</fullName>
    </submittedName>
</protein>
<feature type="region of interest" description="Disordered" evidence="2">
    <location>
        <begin position="1734"/>
        <end position="1757"/>
    </location>
</feature>
<dbReference type="InterPro" id="IPR013378">
    <property type="entry name" value="InlB-like_B-rpt"/>
</dbReference>
<evidence type="ECO:0000259" key="5">
    <source>
        <dbReference type="SMART" id="SM00635"/>
    </source>
</evidence>
<dbReference type="SUPFAM" id="SSF49373">
    <property type="entry name" value="Invasin/intimin cell-adhesion fragments"/>
    <property type="match status" value="1"/>
</dbReference>
<feature type="transmembrane region" description="Helical" evidence="3">
    <location>
        <begin position="1764"/>
        <end position="1784"/>
    </location>
</feature>
<sequence length="1791" mass="187490">MKKRFLGILLCLCMVLSLMPATVFAEETMYDLWIGSERFTSGKKTISVGGGTATFDPDNSKLTLNNITLTYNAESMSAIQSDISDIQIELIGTNTINIARDGMAGIWLDSSSKATITGTSGSKLIINSSGKENVGITTSSGVSLTMNNTNLTVNDNTTTATAKGYMVGLKLGGDLTMTGGSYTAVGVQNGIEMYTNCAANLSGVSFNISCTPRQSFNSTIPNEMSIGLCLAPLSTGRQNVITNCSGSISAHYPLYTDGLTALNTSNNLTLTTDNYDAVYANADLTVSGGILNLTSTGSSGSGFSVLKSSRLVFDGAPNVTVNVGYVAVYLVGDTASAKINSGTLNTTARAGVLLSKAGNTFTLAGGTLEMTPKAGESPSLGIQSYGTVSIEGGSLKTAAGMYSAIQNVGTKPFSFSGGTHTLSNSAGTGSGYLDTADGTLNISGTADVTFDGWSDGMDVHGALNLSGGKLTVSNAQYGIDTYGTLNLTGGTLNTSGTLVGVLTEDGGLVKFAGTDATLAGETAGWAKTSGTGAYSVTGGKVVFKGGSYAAGTIYSSLAAGYSVYAGTSESDATRIVSPSGATFVNNKYVRIEANVAVTGVTIDETLSVITGETKTPSYTVTPANATNKAVSFTSSDPTVATVNAATGEVTGVKKGTATITITTEEGNFTDTCTVTVSCGHTNKTDISEKPSTCKEQGWDAYSVCDDCGQLLDKDGNEISAIPYLPLAEHTESGWQGDAEGHWKVCTICGAITTAKEEHVPDHEGNATEEYAIKCKECGWEMEAQLGHTHSLSKVEATTPTCTEDGNIEYYKCSVCGKLFADADAESEIKEADVVVKTDGHQYEWIVDKEATETEAGSKHEECKVCHDAKDPVEIPPVGTQTEKLQNLLNAGGKVTLDQDYILSKTLEISKDVTLDLNGHVIKMTGSGSVLQINFKKSLTLEDSNTTAAHSGLPDGGVITGGNASIGGGLYIAHSGSFTMNGGTIYNCASSIGGGVYCDAYSNFTMNGGTIDNCTATSNGGGVAIMEKNSLFTMNDGAIRNCSGGGVYGGTGSTFTMEGGIIEGCTSGNKQANGIMVGKVMNANGGIVKDTVAGGTIESTSSDGGTRFYGAVFNSGTINGGIYYDKLLNFYGTINGGIFYRGIVNKNGTINGTYYTVSFDLNGGSGSVTSQLFVNISTGTALQPDDPTWYEHAFAGWYNGDTKYDFTEAVTGDIMLKAKWISGNVSSEAGLQEALDAGITSLRLSGDIQLATPLDLSDKSLTLDLNGHTLAGNIKLSDTSADPDSILTLVDSNPAGGGVLDGSIELTGESGSVSRLYANGGTVTGMVSMTGNAGGIFCTSGTPTVFKGYAGDLGEIHGGIFYGGIQKNSIRENSVTFLKDDQAYAIEVVAAGSKVAAPIEPSVPEGMKFTGWYTDDAFTEQYELGADLHESITLYAGIMPITYTITYDPGEYGEGDVKTDVKVHGVDLTLPGETFTREGYVQTGWSYTDGGDLAFEPGENYSMDEAVTLYPVWDEIVTLTVDFTTSVTLGDNGVPGETVFTLEIMDANAGEETYADVTVSGSVATNGAGSYEGVMTFTGPFGQLKKMLCEGAFVQQVDAGEEGWTYDDTVWGLCLEENIIALLSLEDVPEYILNIYPTICEETDDGTAYYHLDQNAEPLDEMSFVNVYTAHVHDYTQKHDETDHWDECGCNDVQNKEAHKYGDWKVTKEATETARGEKEHTCTVCGYTETAEITKLPAADTPKPTESNPDTGAAKSPQTGDNSMMWIWFVLLFVSGTGIAEAAVYSKRKKAE</sequence>
<name>A0AAP4BBP5_9FIRM</name>
<keyword evidence="3" id="KW-0472">Membrane</keyword>
<keyword evidence="3" id="KW-1133">Transmembrane helix</keyword>
<dbReference type="SMART" id="SM00635">
    <property type="entry name" value="BID_2"/>
    <property type="match status" value="1"/>
</dbReference>
<dbReference type="InterPro" id="IPR006626">
    <property type="entry name" value="PbH1"/>
</dbReference>
<keyword evidence="7" id="KW-1185">Reference proteome</keyword>
<dbReference type="InterPro" id="IPR008964">
    <property type="entry name" value="Invasin/intimin_cell_adhesion"/>
</dbReference>
<dbReference type="Gene3D" id="2.60.40.4270">
    <property type="entry name" value="Listeria-Bacteroides repeat domain"/>
    <property type="match status" value="3"/>
</dbReference>
<evidence type="ECO:0000256" key="4">
    <source>
        <dbReference type="SAM" id="SignalP"/>
    </source>
</evidence>
<reference evidence="6 7" key="1">
    <citation type="submission" date="2023-05" db="EMBL/GenBank/DDBJ databases">
        <title>[ruminococcus] sp. nov., isolated from a pig farm feces dump.</title>
        <authorList>
            <person name="Chang Y.-H."/>
        </authorList>
    </citation>
    <scope>NUCLEOTIDE SEQUENCE [LARGE SCALE GENOMIC DNA]</scope>
    <source>
        <strain evidence="6 7">YH-rum2234</strain>
    </source>
</reference>
<dbReference type="InterPro" id="IPR042229">
    <property type="entry name" value="Listeria/Bacterioides_rpt_sf"/>
</dbReference>
<evidence type="ECO:0000256" key="2">
    <source>
        <dbReference type="SAM" id="MobiDB-lite"/>
    </source>
</evidence>
<gene>
    <name evidence="6" type="ORF">QJ036_05670</name>
</gene>
<dbReference type="SMART" id="SM00710">
    <property type="entry name" value="PbH1"/>
    <property type="match status" value="7"/>
</dbReference>
<feature type="chain" id="PRO_5042835478" evidence="4">
    <location>
        <begin position="26"/>
        <end position="1791"/>
    </location>
</feature>
<dbReference type="EMBL" id="JASGBQ010000006">
    <property type="protein sequence ID" value="MDI9241968.1"/>
    <property type="molecule type" value="Genomic_DNA"/>
</dbReference>
<proteinExistence type="predicted"/>
<dbReference type="Pfam" id="PF09479">
    <property type="entry name" value="Flg_new"/>
    <property type="match status" value="3"/>
</dbReference>
<dbReference type="Pfam" id="PF02368">
    <property type="entry name" value="Big_2"/>
    <property type="match status" value="1"/>
</dbReference>
<keyword evidence="4" id="KW-0732">Signal</keyword>
<evidence type="ECO:0000256" key="3">
    <source>
        <dbReference type="SAM" id="Phobius"/>
    </source>
</evidence>
<keyword evidence="3" id="KW-0812">Transmembrane</keyword>
<feature type="domain" description="BIG2" evidence="5">
    <location>
        <begin position="596"/>
        <end position="673"/>
    </location>
</feature>
<evidence type="ECO:0000313" key="6">
    <source>
        <dbReference type="EMBL" id="MDI9241968.1"/>
    </source>
</evidence>
<dbReference type="Proteomes" id="UP001300383">
    <property type="component" value="Unassembled WGS sequence"/>
</dbReference>
<dbReference type="RefSeq" id="WP_283230474.1">
    <property type="nucleotide sequence ID" value="NZ_JASGBQ010000006.1"/>
</dbReference>
<comment type="subcellular location">
    <subcellularLocation>
        <location evidence="1">Cell envelope</location>
    </subcellularLocation>
</comment>
<dbReference type="SUPFAM" id="SSF51126">
    <property type="entry name" value="Pectin lyase-like"/>
    <property type="match status" value="1"/>
</dbReference>
<dbReference type="GO" id="GO:0030313">
    <property type="term" value="C:cell envelope"/>
    <property type="evidence" value="ECO:0007669"/>
    <property type="project" value="UniProtKB-SubCell"/>
</dbReference>
<organism evidence="6 7">
    <name type="scientific">Fusibacillus kribbianus</name>
    <dbReference type="NCBI Taxonomy" id="3044208"/>
    <lineage>
        <taxon>Bacteria</taxon>
        <taxon>Bacillati</taxon>
        <taxon>Bacillota</taxon>
        <taxon>Clostridia</taxon>
        <taxon>Lachnospirales</taxon>
        <taxon>Lachnospiraceae</taxon>
        <taxon>Fusibacillus</taxon>
    </lineage>
</organism>
<evidence type="ECO:0000313" key="7">
    <source>
        <dbReference type="Proteomes" id="UP001300383"/>
    </source>
</evidence>
<dbReference type="InterPro" id="IPR011050">
    <property type="entry name" value="Pectin_lyase_fold/virulence"/>
</dbReference>
<dbReference type="Gene3D" id="2.60.40.1080">
    <property type="match status" value="1"/>
</dbReference>
<comment type="caution">
    <text evidence="6">The sequence shown here is derived from an EMBL/GenBank/DDBJ whole genome shotgun (WGS) entry which is preliminary data.</text>
</comment>